<dbReference type="EMBL" id="VSSQ01009185">
    <property type="protein sequence ID" value="MPM40939.1"/>
    <property type="molecule type" value="Genomic_DNA"/>
</dbReference>
<dbReference type="GO" id="GO:0003700">
    <property type="term" value="F:DNA-binding transcription factor activity"/>
    <property type="evidence" value="ECO:0007669"/>
    <property type="project" value="InterPro"/>
</dbReference>
<dbReference type="SMART" id="SM00866">
    <property type="entry name" value="UTRA"/>
    <property type="match status" value="1"/>
</dbReference>
<reference evidence="5" key="1">
    <citation type="submission" date="2019-08" db="EMBL/GenBank/DDBJ databases">
        <authorList>
            <person name="Kucharzyk K."/>
            <person name="Murdoch R.W."/>
            <person name="Higgins S."/>
            <person name="Loffler F."/>
        </authorList>
    </citation>
    <scope>NUCLEOTIDE SEQUENCE</scope>
</reference>
<dbReference type="GO" id="GO:0003677">
    <property type="term" value="F:DNA binding"/>
    <property type="evidence" value="ECO:0007669"/>
    <property type="project" value="UniProtKB-KW"/>
</dbReference>
<dbReference type="Pfam" id="PF07702">
    <property type="entry name" value="UTRA"/>
    <property type="match status" value="1"/>
</dbReference>
<evidence type="ECO:0000313" key="5">
    <source>
        <dbReference type="EMBL" id="MPM40939.1"/>
    </source>
</evidence>
<keyword evidence="2" id="KW-0238">DNA-binding</keyword>
<keyword evidence="1" id="KW-0805">Transcription regulation</keyword>
<dbReference type="InterPro" id="IPR011663">
    <property type="entry name" value="UTRA"/>
</dbReference>
<gene>
    <name evidence="5" type="primary">yvoA_19</name>
    <name evidence="5" type="ORF">SDC9_87588</name>
</gene>
<evidence type="ECO:0000256" key="2">
    <source>
        <dbReference type="ARBA" id="ARBA00023125"/>
    </source>
</evidence>
<dbReference type="InterPro" id="IPR050679">
    <property type="entry name" value="Bact_HTH_transcr_reg"/>
</dbReference>
<dbReference type="GO" id="GO:0045892">
    <property type="term" value="P:negative regulation of DNA-templated transcription"/>
    <property type="evidence" value="ECO:0007669"/>
    <property type="project" value="TreeGrafter"/>
</dbReference>
<dbReference type="Gene3D" id="1.10.10.10">
    <property type="entry name" value="Winged helix-like DNA-binding domain superfamily/Winged helix DNA-binding domain"/>
    <property type="match status" value="1"/>
</dbReference>
<dbReference type="PROSITE" id="PS50949">
    <property type="entry name" value="HTH_GNTR"/>
    <property type="match status" value="1"/>
</dbReference>
<dbReference type="InterPro" id="IPR036390">
    <property type="entry name" value="WH_DNA-bd_sf"/>
</dbReference>
<dbReference type="AlphaFoldDB" id="A0A644ZJC3"/>
<dbReference type="SUPFAM" id="SSF46785">
    <property type="entry name" value="Winged helix' DNA-binding domain"/>
    <property type="match status" value="1"/>
</dbReference>
<dbReference type="PANTHER" id="PTHR44846">
    <property type="entry name" value="MANNOSYL-D-GLYCERATE TRANSPORT/METABOLISM SYSTEM REPRESSOR MNGR-RELATED"/>
    <property type="match status" value="1"/>
</dbReference>
<dbReference type="PANTHER" id="PTHR44846:SF1">
    <property type="entry name" value="MANNOSYL-D-GLYCERATE TRANSPORT_METABOLISM SYSTEM REPRESSOR MNGR-RELATED"/>
    <property type="match status" value="1"/>
</dbReference>
<name>A0A644ZJC3_9ZZZZ</name>
<evidence type="ECO:0000256" key="3">
    <source>
        <dbReference type="ARBA" id="ARBA00023163"/>
    </source>
</evidence>
<protein>
    <submittedName>
        <fullName evidence="5">HTH-type transcriptional repressor YvoA</fullName>
    </submittedName>
</protein>
<proteinExistence type="predicted"/>
<dbReference type="Pfam" id="PF00392">
    <property type="entry name" value="GntR"/>
    <property type="match status" value="1"/>
</dbReference>
<comment type="caution">
    <text evidence="5">The sequence shown here is derived from an EMBL/GenBank/DDBJ whole genome shotgun (WGS) entry which is preliminary data.</text>
</comment>
<dbReference type="SMART" id="SM00345">
    <property type="entry name" value="HTH_GNTR"/>
    <property type="match status" value="1"/>
</dbReference>
<dbReference type="CDD" id="cd07377">
    <property type="entry name" value="WHTH_GntR"/>
    <property type="match status" value="1"/>
</dbReference>
<feature type="domain" description="HTH gntR-type" evidence="4">
    <location>
        <begin position="14"/>
        <end position="82"/>
    </location>
</feature>
<dbReference type="InterPro" id="IPR000524">
    <property type="entry name" value="Tscrpt_reg_HTH_GntR"/>
</dbReference>
<evidence type="ECO:0000259" key="4">
    <source>
        <dbReference type="PROSITE" id="PS50949"/>
    </source>
</evidence>
<organism evidence="5">
    <name type="scientific">bioreactor metagenome</name>
    <dbReference type="NCBI Taxonomy" id="1076179"/>
    <lineage>
        <taxon>unclassified sequences</taxon>
        <taxon>metagenomes</taxon>
        <taxon>ecological metagenomes</taxon>
    </lineage>
</organism>
<keyword evidence="3" id="KW-0804">Transcription</keyword>
<dbReference type="PRINTS" id="PR00035">
    <property type="entry name" value="HTHGNTR"/>
</dbReference>
<evidence type="ECO:0000256" key="1">
    <source>
        <dbReference type="ARBA" id="ARBA00023015"/>
    </source>
</evidence>
<dbReference type="Gene3D" id="3.40.1410.10">
    <property type="entry name" value="Chorismate lyase-like"/>
    <property type="match status" value="1"/>
</dbReference>
<accession>A0A644ZJC3</accession>
<sequence length="255" mass="28617">MDWNELVINWSGEAPVYQQLANYFGGLISSGELKEGDALPTETALCKTLGISRSTVRQAFLQLEDDGVIVRKKRVGTRVCKPKLKRNINNLYNFTTEMQALGLVPSSRIISFSTIHPPVKIAETLHLNPGQTTFRIERLRLADGEPLMLETAYIPTHICETLTRDQLTDSLYATIRECSGSSPMEAVETYEAVVLNKRDAELLKMRAGEAAFRLQRVSKNTAGEIFEYCVELARGDRNKFQIVLKSSGIQYSRVL</sequence>
<dbReference type="InterPro" id="IPR028978">
    <property type="entry name" value="Chorismate_lyase_/UTRA_dom_sf"/>
</dbReference>
<dbReference type="InterPro" id="IPR036388">
    <property type="entry name" value="WH-like_DNA-bd_sf"/>
</dbReference>
<dbReference type="SUPFAM" id="SSF64288">
    <property type="entry name" value="Chorismate lyase-like"/>
    <property type="match status" value="1"/>
</dbReference>